<reference evidence="1 2" key="1">
    <citation type="submission" date="2016-10" db="EMBL/GenBank/DDBJ databases">
        <authorList>
            <person name="de Groot N.N."/>
        </authorList>
    </citation>
    <scope>NUCLEOTIDE SEQUENCE [LARGE SCALE GENOMIC DNA]</scope>
    <source>
        <strain evidence="1 2">DSM 28129</strain>
    </source>
</reference>
<dbReference type="AlphaFoldDB" id="A0A1G7N755"/>
<keyword evidence="2" id="KW-1185">Reference proteome</keyword>
<dbReference type="Proteomes" id="UP000198972">
    <property type="component" value="Unassembled WGS sequence"/>
</dbReference>
<dbReference type="EMBL" id="FNBG01000015">
    <property type="protein sequence ID" value="SDF69873.1"/>
    <property type="molecule type" value="Genomic_DNA"/>
</dbReference>
<evidence type="ECO:0000313" key="2">
    <source>
        <dbReference type="Proteomes" id="UP000198972"/>
    </source>
</evidence>
<organism evidence="1 2">
    <name type="scientific">Fontibacillus panacisegetis</name>
    <dbReference type="NCBI Taxonomy" id="670482"/>
    <lineage>
        <taxon>Bacteria</taxon>
        <taxon>Bacillati</taxon>
        <taxon>Bacillota</taxon>
        <taxon>Bacilli</taxon>
        <taxon>Bacillales</taxon>
        <taxon>Paenibacillaceae</taxon>
        <taxon>Fontibacillus</taxon>
    </lineage>
</organism>
<sequence>MENYVLNNGVFMPKVGLGVYKIKNELIFI</sequence>
<gene>
    <name evidence="1" type="ORF">SAMN04488542_11546</name>
</gene>
<protein>
    <recommendedName>
        <fullName evidence="3">Aldo/keto reductase family protein</fullName>
    </recommendedName>
</protein>
<proteinExistence type="predicted"/>
<evidence type="ECO:0000313" key="1">
    <source>
        <dbReference type="EMBL" id="SDF69873.1"/>
    </source>
</evidence>
<evidence type="ECO:0008006" key="3">
    <source>
        <dbReference type="Google" id="ProtNLM"/>
    </source>
</evidence>
<accession>A0A1G7N755</accession>
<name>A0A1G7N755_9BACL</name>